<keyword evidence="3" id="KW-0548">Nucleotidyltransferase</keyword>
<accession>A0A833XMG7</accession>
<dbReference type="CDD" id="cd00303">
    <property type="entry name" value="retropepsin_like"/>
    <property type="match status" value="1"/>
</dbReference>
<evidence type="ECO:0000256" key="7">
    <source>
        <dbReference type="ARBA" id="ARBA00022918"/>
    </source>
</evidence>
<dbReference type="Gene3D" id="3.10.10.10">
    <property type="entry name" value="HIV Type 1 Reverse Transcriptase, subunit A, domain 1"/>
    <property type="match status" value="1"/>
</dbReference>
<reference evidence="11" key="1">
    <citation type="submission" date="2015-10" db="EMBL/GenBank/DDBJ databases">
        <authorList>
            <person name="Martinez-Garcia P.J."/>
            <person name="Crepeau M.W."/>
            <person name="Puiu D."/>
            <person name="Gonzalez-Ibeas D."/>
            <person name="Whalen J."/>
            <person name="Stevens K."/>
            <person name="Paul R."/>
            <person name="Butterfield T."/>
            <person name="Britton M."/>
            <person name="Reagan R."/>
            <person name="Chakraborty S."/>
            <person name="Walawage S.L."/>
            <person name="Vasquez-Gross H.A."/>
            <person name="Cardeno C."/>
            <person name="Famula R."/>
            <person name="Pratt K."/>
            <person name="Kuruganti S."/>
            <person name="Aradhya M.K."/>
            <person name="Leslie C.A."/>
            <person name="Dandekar A.M."/>
            <person name="Salzberg S.L."/>
            <person name="Wegrzyn J.L."/>
            <person name="Langley C.H."/>
            <person name="Neale D.B."/>
        </authorList>
    </citation>
    <scope>NUCLEOTIDE SEQUENCE</scope>
    <source>
        <tissue evidence="11">Leaves</tissue>
    </source>
</reference>
<keyword evidence="6" id="KW-0378">Hydrolase</keyword>
<dbReference type="InterPro" id="IPR043502">
    <property type="entry name" value="DNA/RNA_pol_sf"/>
</dbReference>
<dbReference type="AlphaFoldDB" id="A0A833XMG7"/>
<evidence type="ECO:0000256" key="3">
    <source>
        <dbReference type="ARBA" id="ARBA00022695"/>
    </source>
</evidence>
<feature type="domain" description="Reverse transcriptase" evidence="9">
    <location>
        <begin position="563"/>
        <end position="654"/>
    </location>
</feature>
<evidence type="ECO:0000313" key="11">
    <source>
        <dbReference type="EMBL" id="KAF5468658.1"/>
    </source>
</evidence>
<keyword evidence="7" id="KW-0695">RNA-directed DNA polymerase</keyword>
<feature type="domain" description="Retrotransposon gag" evidence="10">
    <location>
        <begin position="111"/>
        <end position="181"/>
    </location>
</feature>
<evidence type="ECO:0000256" key="5">
    <source>
        <dbReference type="ARBA" id="ARBA00022759"/>
    </source>
</evidence>
<evidence type="ECO:0000256" key="2">
    <source>
        <dbReference type="ARBA" id="ARBA00022679"/>
    </source>
</evidence>
<organism evidence="11 12">
    <name type="scientific">Juglans regia</name>
    <name type="common">English walnut</name>
    <dbReference type="NCBI Taxonomy" id="51240"/>
    <lineage>
        <taxon>Eukaryota</taxon>
        <taxon>Viridiplantae</taxon>
        <taxon>Streptophyta</taxon>
        <taxon>Embryophyta</taxon>
        <taxon>Tracheophyta</taxon>
        <taxon>Spermatophyta</taxon>
        <taxon>Magnoliopsida</taxon>
        <taxon>eudicotyledons</taxon>
        <taxon>Gunneridae</taxon>
        <taxon>Pentapetalae</taxon>
        <taxon>rosids</taxon>
        <taxon>fabids</taxon>
        <taxon>Fagales</taxon>
        <taxon>Juglandaceae</taxon>
        <taxon>Juglans</taxon>
    </lineage>
</organism>
<dbReference type="EMBL" id="LIHL02000006">
    <property type="protein sequence ID" value="KAF5468658.1"/>
    <property type="molecule type" value="Genomic_DNA"/>
</dbReference>
<keyword evidence="5" id="KW-0255">Endonuclease</keyword>
<evidence type="ECO:0000256" key="1">
    <source>
        <dbReference type="ARBA" id="ARBA00022670"/>
    </source>
</evidence>
<keyword evidence="2" id="KW-0808">Transferase</keyword>
<keyword evidence="1" id="KW-0645">Protease</keyword>
<dbReference type="InterPro" id="IPR001969">
    <property type="entry name" value="Aspartic_peptidase_AS"/>
</dbReference>
<dbReference type="PANTHER" id="PTHR24559:SF450">
    <property type="entry name" value="RNA-DIRECTED DNA POLYMERASE HOMOLOG"/>
    <property type="match status" value="1"/>
</dbReference>
<feature type="non-terminal residue" evidence="11">
    <location>
        <position position="1"/>
    </location>
</feature>
<dbReference type="SUPFAM" id="SSF50630">
    <property type="entry name" value="Acid proteases"/>
    <property type="match status" value="1"/>
</dbReference>
<dbReference type="GO" id="GO:0003964">
    <property type="term" value="F:RNA-directed DNA polymerase activity"/>
    <property type="evidence" value="ECO:0007669"/>
    <property type="project" value="UniProtKB-KW"/>
</dbReference>
<name>A0A833XMG7_JUGRE</name>
<evidence type="ECO:0000259" key="10">
    <source>
        <dbReference type="Pfam" id="PF03732"/>
    </source>
</evidence>
<reference evidence="11" key="2">
    <citation type="submission" date="2020-03" db="EMBL/GenBank/DDBJ databases">
        <title>Walnut 2.0.</title>
        <authorList>
            <person name="Marrano A."/>
            <person name="Britton M."/>
            <person name="Zimin A.V."/>
            <person name="Zaini P.A."/>
            <person name="Workman R."/>
            <person name="Puiu D."/>
            <person name="Bianco L."/>
            <person name="Allen B.J."/>
            <person name="Troggio M."/>
            <person name="Leslie C.A."/>
            <person name="Timp W."/>
            <person name="Dendekar A."/>
            <person name="Salzberg S.L."/>
            <person name="Neale D.B."/>
        </authorList>
    </citation>
    <scope>NUCLEOTIDE SEQUENCE</scope>
    <source>
        <tissue evidence="11">Leaves</tissue>
    </source>
</reference>
<dbReference type="PANTHER" id="PTHR24559">
    <property type="entry name" value="TRANSPOSON TY3-I GAG-POL POLYPROTEIN"/>
    <property type="match status" value="1"/>
</dbReference>
<comment type="caution">
    <text evidence="11">The sequence shown here is derived from an EMBL/GenBank/DDBJ whole genome shotgun (WGS) entry which is preliminary data.</text>
</comment>
<dbReference type="GO" id="GO:0004190">
    <property type="term" value="F:aspartic-type endopeptidase activity"/>
    <property type="evidence" value="ECO:0007669"/>
    <property type="project" value="InterPro"/>
</dbReference>
<dbReference type="Gene3D" id="2.40.70.10">
    <property type="entry name" value="Acid Proteases"/>
    <property type="match status" value="1"/>
</dbReference>
<dbReference type="Pfam" id="PF00078">
    <property type="entry name" value="RVT_1"/>
    <property type="match status" value="1"/>
</dbReference>
<keyword evidence="4" id="KW-0540">Nuclease</keyword>
<evidence type="ECO:0000256" key="8">
    <source>
        <dbReference type="SAM" id="MobiDB-lite"/>
    </source>
</evidence>
<dbReference type="Gramene" id="Jr06_10700_p1">
    <property type="protein sequence ID" value="cds.Jr06_10700_p1"/>
    <property type="gene ID" value="Jr06_10700"/>
</dbReference>
<dbReference type="PROSITE" id="PS00141">
    <property type="entry name" value="ASP_PROTEASE"/>
    <property type="match status" value="1"/>
</dbReference>
<evidence type="ECO:0000256" key="4">
    <source>
        <dbReference type="ARBA" id="ARBA00022722"/>
    </source>
</evidence>
<dbReference type="CDD" id="cd01647">
    <property type="entry name" value="RT_LTR"/>
    <property type="match status" value="1"/>
</dbReference>
<dbReference type="GO" id="GO:0004519">
    <property type="term" value="F:endonuclease activity"/>
    <property type="evidence" value="ECO:0007669"/>
    <property type="project" value="UniProtKB-KW"/>
</dbReference>
<proteinExistence type="predicted"/>
<dbReference type="FunFam" id="3.10.10.10:FF:000007">
    <property type="entry name" value="Retrovirus-related Pol polyprotein from transposon 17.6-like Protein"/>
    <property type="match status" value="1"/>
</dbReference>
<evidence type="ECO:0000313" key="12">
    <source>
        <dbReference type="Proteomes" id="UP000619265"/>
    </source>
</evidence>
<dbReference type="InterPro" id="IPR021109">
    <property type="entry name" value="Peptidase_aspartic_dom_sf"/>
</dbReference>
<dbReference type="Proteomes" id="UP000619265">
    <property type="component" value="Unassembled WGS sequence"/>
</dbReference>
<feature type="region of interest" description="Disordered" evidence="8">
    <location>
        <begin position="1"/>
        <end position="21"/>
    </location>
</feature>
<dbReference type="Pfam" id="PF03732">
    <property type="entry name" value="Retrotrans_gag"/>
    <property type="match status" value="1"/>
</dbReference>
<sequence>MVDATRSKHMQQQIDSLDENHQATTTRLNTIDERLDQITEMVRTLVAHQGNMARDLQNQQENDQLQQRGPNVRGVRLDFPHFNGENPSAWIFKASQYFEFHQTTPAQKLLLASYHMEGEALVWYQEALDTAQFVSWETLVHAMLVRFGPTAYDDSMESLTMLKQSTTVAAYKANFEALSNRPESVRLPLPMFKKSVKLLGEKGLFNPSSTYTSYGGSGSGNYTQKNSSPIKKVFSIAWDEKRKKGLCYHCDEKWNPNHVCKNPKTYFIQGIEEQESKEEQEETAVVLADVMTELDSKQKGVMVEPEISLNAITGTPSSKTMQLVGWIGSIQVVLLVDSGSTHSFLDPSIARAAKLGVDDGKKIVVKVANGQMVQGLGHCSKVKTKIQGIQFNPSYYILPLDGCDVVLGVDWLETLGDIVWSFSELSMKFEHLGKKVELLGLRLDGLTIEKGGKAMRASMYKGKGFFLQLLLEGDTEKPKDLREDVQQLLTMFSQVFEVPRGLPPSRPQDHRIPLKNGTQPMMARPYRYFHYQKSEIEKIVVELLESGVIRPSTSPFSSPMLLVRKAGGSWRMCVDYIALNQVTIKDKLPIPVIDGLLDELYGSVVFSKLDLKFEYHQIRVVPEDVEKTAFRTHKGHYEFLVMPFGLTNARSTFQ</sequence>
<gene>
    <name evidence="11" type="ORF">F2P56_012797</name>
</gene>
<dbReference type="Pfam" id="PF08284">
    <property type="entry name" value="RVP_2"/>
    <property type="match status" value="1"/>
</dbReference>
<dbReference type="InterPro" id="IPR005162">
    <property type="entry name" value="Retrotrans_gag_dom"/>
</dbReference>
<evidence type="ECO:0000256" key="6">
    <source>
        <dbReference type="ARBA" id="ARBA00022801"/>
    </source>
</evidence>
<dbReference type="InterPro" id="IPR000477">
    <property type="entry name" value="RT_dom"/>
</dbReference>
<dbReference type="GO" id="GO:0006508">
    <property type="term" value="P:proteolysis"/>
    <property type="evidence" value="ECO:0007669"/>
    <property type="project" value="UniProtKB-KW"/>
</dbReference>
<dbReference type="InterPro" id="IPR053134">
    <property type="entry name" value="RNA-dir_DNA_polymerase"/>
</dbReference>
<protein>
    <submittedName>
        <fullName evidence="11">Uncharacterized protein</fullName>
    </submittedName>
</protein>
<evidence type="ECO:0000259" key="9">
    <source>
        <dbReference type="Pfam" id="PF00078"/>
    </source>
</evidence>
<dbReference type="SUPFAM" id="SSF56672">
    <property type="entry name" value="DNA/RNA polymerases"/>
    <property type="match status" value="1"/>
</dbReference>